<evidence type="ECO:0000256" key="6">
    <source>
        <dbReference type="SAM" id="Phobius"/>
    </source>
</evidence>
<dbReference type="GO" id="GO:0016705">
    <property type="term" value="F:oxidoreductase activity, acting on paired donors, with incorporation or reduction of molecular oxygen"/>
    <property type="evidence" value="ECO:0007669"/>
    <property type="project" value="InterPro"/>
</dbReference>
<dbReference type="InterPro" id="IPR001128">
    <property type="entry name" value="Cyt_P450"/>
</dbReference>
<dbReference type="EnsemblProtists" id="PYU1_T014724">
    <property type="protein sequence ID" value="PYU1_T014724"/>
    <property type="gene ID" value="PYU1_G014693"/>
</dbReference>
<reference evidence="7" key="3">
    <citation type="submission" date="2015-02" db="UniProtKB">
        <authorList>
            <consortium name="EnsemblProtists"/>
        </authorList>
    </citation>
    <scope>IDENTIFICATION</scope>
    <source>
        <strain evidence="7">DAOM BR144</strain>
    </source>
</reference>
<keyword evidence="4 5" id="KW-0408">Iron</keyword>
<dbReference type="AlphaFoldDB" id="K3XBX5"/>
<dbReference type="GO" id="GO:0020037">
    <property type="term" value="F:heme binding"/>
    <property type="evidence" value="ECO:0007669"/>
    <property type="project" value="InterPro"/>
</dbReference>
<evidence type="ECO:0000256" key="5">
    <source>
        <dbReference type="PIRSR" id="PIRSR602401-1"/>
    </source>
</evidence>
<evidence type="ECO:0000256" key="4">
    <source>
        <dbReference type="ARBA" id="ARBA00023004"/>
    </source>
</evidence>
<keyword evidence="5" id="KW-0349">Heme</keyword>
<accession>K3XBX5</accession>
<evidence type="ECO:0000313" key="7">
    <source>
        <dbReference type="EnsemblProtists" id="PYU1_T014724"/>
    </source>
</evidence>
<evidence type="ECO:0008006" key="9">
    <source>
        <dbReference type="Google" id="ProtNLM"/>
    </source>
</evidence>
<dbReference type="PRINTS" id="PR00463">
    <property type="entry name" value="EP450I"/>
</dbReference>
<sequence>MVAVVSTLLRTATWADVTRALLCLAVVALLSIPLRALRRKLRIARGLAPLKGPKGAFLLGNIPNFIKHKDRIYDFLEERLHECGGIMKMPWHLFFDGAIYISDPEHVKHILATNFDNYVKPQGFLDAFHEVFAHSFFATNHAHNADNGAKWRLQRKVAAKVFTTSNFRHYTEHVFAKYTQEMVETIDACMEKGQSCDMQALCAQYTLRSIFDIAFGIPLEDVVDPLEFANRMDFVNAHCASRLFVKQYYKLLKWVMPSEHRLKRETDAIRGIADAILARRLDKSDDDLAARSDILSLFIQKARELEKGESDPSLLCVDTLRSIILTFIFAGRDTTAECITYTFYGIARHPHVQRKIVEELQTVLNGTGDASLSYSDVRQLKYLDAVVYEAIRLYPALPYNVKMAVNDDHLPDGTFVPAGVDVVYSPWYMGRHNAIWGDDPLEFRPERWLEMKTRPSAFEFPAFQAGPRVCIGMSMALLEAKMCVAGVLHHVDVRIPASESQERGYVLKSGLFMAGGLPLESKRRDAGAA</sequence>
<dbReference type="PRINTS" id="PR00385">
    <property type="entry name" value="P450"/>
</dbReference>
<keyword evidence="2 5" id="KW-0479">Metal-binding</keyword>
<proteinExistence type="inferred from homology"/>
<dbReference type="Pfam" id="PF00067">
    <property type="entry name" value="p450"/>
    <property type="match status" value="1"/>
</dbReference>
<dbReference type="PANTHER" id="PTHR24296">
    <property type="entry name" value="CYTOCHROME P450"/>
    <property type="match status" value="1"/>
</dbReference>
<protein>
    <recommendedName>
        <fullName evidence="9">Cytochrome P450</fullName>
    </recommendedName>
</protein>
<keyword evidence="6" id="KW-0472">Membrane</keyword>
<dbReference type="InParanoid" id="K3XBX5"/>
<dbReference type="Proteomes" id="UP000019132">
    <property type="component" value="Unassembled WGS sequence"/>
</dbReference>
<dbReference type="SUPFAM" id="SSF48264">
    <property type="entry name" value="Cytochrome P450"/>
    <property type="match status" value="1"/>
</dbReference>
<feature type="binding site" description="axial binding residue" evidence="5">
    <location>
        <position position="470"/>
    </location>
    <ligand>
        <name>heme</name>
        <dbReference type="ChEBI" id="CHEBI:30413"/>
    </ligand>
    <ligandPart>
        <name>Fe</name>
        <dbReference type="ChEBI" id="CHEBI:18248"/>
    </ligandPart>
</feature>
<name>K3XBX5_GLOUD</name>
<organism evidence="7 8">
    <name type="scientific">Globisporangium ultimum (strain ATCC 200006 / CBS 805.95 / DAOM BR144)</name>
    <name type="common">Pythium ultimum</name>
    <dbReference type="NCBI Taxonomy" id="431595"/>
    <lineage>
        <taxon>Eukaryota</taxon>
        <taxon>Sar</taxon>
        <taxon>Stramenopiles</taxon>
        <taxon>Oomycota</taxon>
        <taxon>Peronosporomycetes</taxon>
        <taxon>Pythiales</taxon>
        <taxon>Pythiaceae</taxon>
        <taxon>Globisporangium</taxon>
    </lineage>
</organism>
<reference evidence="8" key="2">
    <citation type="submission" date="2010-04" db="EMBL/GenBank/DDBJ databases">
        <authorList>
            <person name="Buell R."/>
            <person name="Hamilton J."/>
            <person name="Hostetler J."/>
        </authorList>
    </citation>
    <scope>NUCLEOTIDE SEQUENCE [LARGE SCALE GENOMIC DNA]</scope>
    <source>
        <strain evidence="8">DAOM:BR144</strain>
    </source>
</reference>
<dbReference type="EMBL" id="GL376630">
    <property type="status" value="NOT_ANNOTATED_CDS"/>
    <property type="molecule type" value="Genomic_DNA"/>
</dbReference>
<keyword evidence="6" id="KW-0812">Transmembrane</keyword>
<evidence type="ECO:0000256" key="3">
    <source>
        <dbReference type="ARBA" id="ARBA00023002"/>
    </source>
</evidence>
<dbReference type="HOGENOM" id="CLU_001570_27_2_1"/>
<feature type="transmembrane region" description="Helical" evidence="6">
    <location>
        <begin position="17"/>
        <end position="37"/>
    </location>
</feature>
<dbReference type="InterPro" id="IPR002401">
    <property type="entry name" value="Cyt_P450_E_grp-I"/>
</dbReference>
<comment type="similarity">
    <text evidence="1">Belongs to the cytochrome P450 family.</text>
</comment>
<dbReference type="STRING" id="431595.K3XBX5"/>
<evidence type="ECO:0000256" key="1">
    <source>
        <dbReference type="ARBA" id="ARBA00010617"/>
    </source>
</evidence>
<keyword evidence="3" id="KW-0560">Oxidoreductase</keyword>
<dbReference type="GO" id="GO:0005506">
    <property type="term" value="F:iron ion binding"/>
    <property type="evidence" value="ECO:0007669"/>
    <property type="project" value="InterPro"/>
</dbReference>
<reference evidence="8" key="1">
    <citation type="journal article" date="2010" name="Genome Biol.">
        <title>Genome sequence of the necrotrophic plant pathogen Pythium ultimum reveals original pathogenicity mechanisms and effector repertoire.</title>
        <authorList>
            <person name="Levesque C.A."/>
            <person name="Brouwer H."/>
            <person name="Cano L."/>
            <person name="Hamilton J.P."/>
            <person name="Holt C."/>
            <person name="Huitema E."/>
            <person name="Raffaele S."/>
            <person name="Robideau G.P."/>
            <person name="Thines M."/>
            <person name="Win J."/>
            <person name="Zerillo M.M."/>
            <person name="Beakes G.W."/>
            <person name="Boore J.L."/>
            <person name="Busam D."/>
            <person name="Dumas B."/>
            <person name="Ferriera S."/>
            <person name="Fuerstenberg S.I."/>
            <person name="Gachon C.M."/>
            <person name="Gaulin E."/>
            <person name="Govers F."/>
            <person name="Grenville-Briggs L."/>
            <person name="Horner N."/>
            <person name="Hostetler J."/>
            <person name="Jiang R.H."/>
            <person name="Johnson J."/>
            <person name="Krajaejun T."/>
            <person name="Lin H."/>
            <person name="Meijer H.J."/>
            <person name="Moore B."/>
            <person name="Morris P."/>
            <person name="Phuntmart V."/>
            <person name="Puiu D."/>
            <person name="Shetty J."/>
            <person name="Stajich J.E."/>
            <person name="Tripathy S."/>
            <person name="Wawra S."/>
            <person name="van West P."/>
            <person name="Whitty B.R."/>
            <person name="Coutinho P.M."/>
            <person name="Henrissat B."/>
            <person name="Martin F."/>
            <person name="Thomas P.D."/>
            <person name="Tyler B.M."/>
            <person name="De Vries R.P."/>
            <person name="Kamoun S."/>
            <person name="Yandell M."/>
            <person name="Tisserat N."/>
            <person name="Buell C.R."/>
        </authorList>
    </citation>
    <scope>NUCLEOTIDE SEQUENCE</scope>
    <source>
        <strain evidence="8">DAOM:BR144</strain>
    </source>
</reference>
<keyword evidence="6" id="KW-1133">Transmembrane helix</keyword>
<dbReference type="VEuPathDB" id="FungiDB:PYU1_G014693"/>
<dbReference type="InterPro" id="IPR036396">
    <property type="entry name" value="Cyt_P450_sf"/>
</dbReference>
<comment type="cofactor">
    <cofactor evidence="5">
        <name>heme</name>
        <dbReference type="ChEBI" id="CHEBI:30413"/>
    </cofactor>
</comment>
<keyword evidence="8" id="KW-1185">Reference proteome</keyword>
<dbReference type="Gene3D" id="1.10.630.10">
    <property type="entry name" value="Cytochrome P450"/>
    <property type="match status" value="1"/>
</dbReference>
<dbReference type="eggNOG" id="KOG0157">
    <property type="taxonomic scope" value="Eukaryota"/>
</dbReference>
<evidence type="ECO:0000313" key="8">
    <source>
        <dbReference type="Proteomes" id="UP000019132"/>
    </source>
</evidence>
<evidence type="ECO:0000256" key="2">
    <source>
        <dbReference type="ARBA" id="ARBA00022723"/>
    </source>
</evidence>
<dbReference type="OMA" id="IMDAWIL"/>
<dbReference type="GO" id="GO:0004497">
    <property type="term" value="F:monooxygenase activity"/>
    <property type="evidence" value="ECO:0007669"/>
    <property type="project" value="InterPro"/>
</dbReference>